<dbReference type="GO" id="GO:0006623">
    <property type="term" value="P:protein targeting to vacuole"/>
    <property type="evidence" value="ECO:0007669"/>
    <property type="project" value="InterPro"/>
</dbReference>
<dbReference type="Pfam" id="PF12816">
    <property type="entry name" value="TPR_Vps8"/>
    <property type="match status" value="1"/>
</dbReference>
<feature type="compositionally biased region" description="Low complexity" evidence="6">
    <location>
        <begin position="9"/>
        <end position="20"/>
    </location>
</feature>
<feature type="compositionally biased region" description="Low complexity" evidence="6">
    <location>
        <begin position="254"/>
        <end position="265"/>
    </location>
</feature>
<dbReference type="InterPro" id="IPR019775">
    <property type="entry name" value="WD40_repeat_CS"/>
</dbReference>
<dbReference type="InterPro" id="IPR036322">
    <property type="entry name" value="WD40_repeat_dom_sf"/>
</dbReference>
<dbReference type="GO" id="GO:0030897">
    <property type="term" value="C:HOPS complex"/>
    <property type="evidence" value="ECO:0007669"/>
    <property type="project" value="TreeGrafter"/>
</dbReference>
<dbReference type="InterPro" id="IPR001680">
    <property type="entry name" value="WD40_rpt"/>
</dbReference>
<sequence length="1981" mass="218401">MITNPPMELDLNSFLDSPLPSDDDDDDGGGDCDNLTSIPHRTIEDILNDSDSSASSSPPPSPPRRSSYDAVSVSASKLSAGSSTDEARRSPDGPKVVQLDERPVGTRIGSFARFKSTGESSSSLEDSFRRASKPLPSLFGGVRSNVKPGAALAAAVAASRSVPTPHAAAIKSRRSLGSSEGLRRVVDARELGSTFGDDSEAISDELRSNSNGDLKGISSEISQSSTKLVEDRNGDAKTDDLLTAVADIGGEISRRGSVSESSVEGEVLHNAEDNESRFDIEPQIDSTSVNYGKEVDFDENSAVSFAVGVESRNVDSMSNSEEENGRKSDESSKILDVNYDNQKACSSSLPTTDNNGEITEDLATVVLETEDSLGKIASSKDKNEDLTGEDVVSTSDIDELVEERIGQLESRRISEREEKKSRSHLKPLELAEELEKKQASTGLHWEEGAAAQPMRLEGVRRGSTTLGYFDVDANNTITRTISSQAFRRDYGSPQTLAVHANYIAVGMARGVIVVVPSKYSAHNADEMDAKMVMLGLQGDRSYSAVTSICFNQQGDFLLAGYGDGHVTVWDVQKASAAKVITGEHTAPVVHALFLGQDSQVTRQFKAVTGDSKGLVLLHALSVVPLLNRFSIKSQCLLDGQRTGTVLSASPLLFDELFGGASPSAQGNSMGSASSIGSMMGGVVGGDAGWKLFNEGSSLVEEGVVIFVTHQTALVVRLSPTLEVYAQLSRPDGAREGSMPYTAWKCTTQSHNLSTENTPTEASEKVSLLAVAWDRKVQVAKLIKSELKVYGTWSLDSAAIGVAWLDDQMLVIPTVTGQLYLFAKDGTVIHQTSFSVDGSSRDDLVSYHTYFNNIFGNPEKAYHNCLAVRGASIYILGQAHLIVSRLLPWKERIHVLRKAGDWMGALNMAMTIYDGQAHGVVDLPRTLDAVQEAIMPYLVELLLSYVEEVFSYISVAFCSQLEKIEQLDHPSSKSSSVHHEIKEQYTRVGGVAVEFCVHIKRADILFDEIYSKFLSVRQKDTFLELLEPYILRDMLGSLPPEVLPVAQIMQALVEHYSGKGWLQRVEQCVLHMDISSLDFNQVVRLCQEHGLYGALVYLFNKGLNDFRAPLEELLAVLRNSQREAAAALGYRILVYLKYCFSGLAFPPGHGKLPPSRLPSLRQELLQFLLEDNETLNSRVGSSLSSRGVSLNLYPLLELDTEATLDVLRCAFVEDEIPLPEFSSSDAGMEVKEENLSIAESQKLLVQNTVYALICMLDKKILDGDRSSFGDDKGSVEDWPSKKEKGYLFEFIAHYVASGRANVSKRVLSQILEYLTSEDYPSSASEHNIISKRREKQVLALLKAVPDTDWDASYVLELCEKSCFCQVCALIHTMRRQYLAALDSYMKEVDEPVHAFSFINRALLELSDNDHAAFRSAVTNRVPELVNLNREGTFILVVDHFNDELPNILSELRTHPKSLFLYLKTAVEIHLSGSLNFDYLRKDDMDKSEELEAYLERVSDFPKFLRNNPVHVTDDMIELYLELLCQFEPNSVLKFLETFDSYRVEHCLRLCQEHGIIDAASFLLERVGDVGSALLLTLSSLNDKFVKLGDALGSAAAGIGRFSTVKNLDEVNEIESILHACIGLCQRNTPRLNPEESEILWFRLLDSFCEPLMGSFDDGRDSEGGNLNGNLDETSGQRDDDEASIIKWRIPRSRKGAHILRKLFSQFIKEIVEGMIGYVRLPTIMSKLLSDNGSQEFGDFKITVLGMLGTYGFERRILDTAKSLIEDDTFYTMSLLKKGASHGYAPRSKFCCICNGLLAKNLSSSSIRVFSCGHATHLHCEVFEDGASSVSSSSSGCPVCMPNKKSQRSKRKSILADNGLVKKFPSRSQQTHGTTVFPHDTDASDHSYGLQQVSRFEMLNMLQKEQRFVQAEHMPQLRLAPPAVYHEKVRSGMELLTGESSSNMARTEKQSRNKQLKDLKVKGSSLRFPLKSNIFGKEKISKR</sequence>
<evidence type="ECO:0000259" key="7">
    <source>
        <dbReference type="PROSITE" id="PS50089"/>
    </source>
</evidence>
<feature type="compositionally biased region" description="Low complexity" evidence="6">
    <location>
        <begin position="70"/>
        <end position="83"/>
    </location>
</feature>
<dbReference type="SUPFAM" id="SSF50978">
    <property type="entry name" value="WD40 repeat-like"/>
    <property type="match status" value="1"/>
</dbReference>
<feature type="region of interest" description="Disordered" evidence="6">
    <location>
        <begin position="313"/>
        <end position="334"/>
    </location>
</feature>
<dbReference type="PROSITE" id="PS00678">
    <property type="entry name" value="WD_REPEATS_1"/>
    <property type="match status" value="1"/>
</dbReference>
<keyword evidence="4" id="KW-0479">Metal-binding</keyword>
<dbReference type="InterPro" id="IPR001841">
    <property type="entry name" value="Znf_RING"/>
</dbReference>
<feature type="repeat" description="WD" evidence="5">
    <location>
        <begin position="543"/>
        <end position="579"/>
    </location>
</feature>
<accession>A0AA87ZZN6</accession>
<dbReference type="Pfam" id="PF23556">
    <property type="entry name" value="TPR_Vps41"/>
    <property type="match status" value="1"/>
</dbReference>
<feature type="region of interest" description="Disordered" evidence="6">
    <location>
        <begin position="254"/>
        <end position="285"/>
    </location>
</feature>
<evidence type="ECO:0000256" key="6">
    <source>
        <dbReference type="SAM" id="MobiDB-lite"/>
    </source>
</evidence>
<feature type="compositionally biased region" description="Basic and acidic residues" evidence="6">
    <location>
        <begin position="266"/>
        <end position="280"/>
    </location>
</feature>
<dbReference type="EMBL" id="BTGU01000015">
    <property type="protein sequence ID" value="GMN42800.1"/>
    <property type="molecule type" value="Genomic_DNA"/>
</dbReference>
<dbReference type="InterPro" id="IPR045111">
    <property type="entry name" value="Vps41/Vps8"/>
</dbReference>
<organism evidence="8 9">
    <name type="scientific">Ficus carica</name>
    <name type="common">Common fig</name>
    <dbReference type="NCBI Taxonomy" id="3494"/>
    <lineage>
        <taxon>Eukaryota</taxon>
        <taxon>Viridiplantae</taxon>
        <taxon>Streptophyta</taxon>
        <taxon>Embryophyta</taxon>
        <taxon>Tracheophyta</taxon>
        <taxon>Spermatophyta</taxon>
        <taxon>Magnoliopsida</taxon>
        <taxon>eudicotyledons</taxon>
        <taxon>Gunneridae</taxon>
        <taxon>Pentapetalae</taxon>
        <taxon>rosids</taxon>
        <taxon>fabids</taxon>
        <taxon>Rosales</taxon>
        <taxon>Moraceae</taxon>
        <taxon>Ficeae</taxon>
        <taxon>Ficus</taxon>
    </lineage>
</organism>
<comment type="similarity">
    <text evidence="1">Belongs to the VPS8 family.</text>
</comment>
<feature type="region of interest" description="Disordered" evidence="6">
    <location>
        <begin position="1937"/>
        <end position="1960"/>
    </location>
</feature>
<feature type="compositionally biased region" description="Basic and acidic residues" evidence="6">
    <location>
        <begin position="323"/>
        <end position="333"/>
    </location>
</feature>
<evidence type="ECO:0000256" key="5">
    <source>
        <dbReference type="PROSITE-ProRule" id="PRU00221"/>
    </source>
</evidence>
<feature type="compositionally biased region" description="Basic and acidic residues" evidence="6">
    <location>
        <begin position="85"/>
        <end position="104"/>
    </location>
</feature>
<dbReference type="GO" id="GO:0034058">
    <property type="term" value="P:endosomal vesicle fusion"/>
    <property type="evidence" value="ECO:0007669"/>
    <property type="project" value="TreeGrafter"/>
</dbReference>
<evidence type="ECO:0000256" key="3">
    <source>
        <dbReference type="ARBA" id="ARBA00022737"/>
    </source>
</evidence>
<dbReference type="GO" id="GO:0008270">
    <property type="term" value="F:zinc ion binding"/>
    <property type="evidence" value="ECO:0007669"/>
    <property type="project" value="UniProtKB-KW"/>
</dbReference>
<proteinExistence type="inferred from homology"/>
<feature type="domain" description="RING-type" evidence="7">
    <location>
        <begin position="1789"/>
        <end position="1838"/>
    </location>
</feature>
<dbReference type="Gene3D" id="2.130.10.10">
    <property type="entry name" value="YVTN repeat-like/Quinoprotein amine dehydrogenase"/>
    <property type="match status" value="1"/>
</dbReference>
<feature type="compositionally biased region" description="Basic and acidic residues" evidence="6">
    <location>
        <begin position="228"/>
        <end position="238"/>
    </location>
</feature>
<dbReference type="PROSITE" id="PS50089">
    <property type="entry name" value="ZF_RING_2"/>
    <property type="match status" value="1"/>
</dbReference>
<evidence type="ECO:0000313" key="8">
    <source>
        <dbReference type="EMBL" id="GMN42800.1"/>
    </source>
</evidence>
<feature type="region of interest" description="Disordered" evidence="6">
    <location>
        <begin position="1655"/>
        <end position="1676"/>
    </location>
</feature>
<keyword evidence="4" id="KW-0863">Zinc-finger</keyword>
<dbReference type="InterPro" id="IPR015943">
    <property type="entry name" value="WD40/YVTN_repeat-like_dom_sf"/>
</dbReference>
<comment type="caution">
    <text evidence="8">The sequence shown here is derived from an EMBL/GenBank/DDBJ whole genome shotgun (WGS) entry which is preliminary data.</text>
</comment>
<dbReference type="PANTHER" id="PTHR12616">
    <property type="entry name" value="VACUOLAR PROTEIN SORTING VPS41"/>
    <property type="match status" value="1"/>
</dbReference>
<dbReference type="PROSITE" id="PS50082">
    <property type="entry name" value="WD_REPEATS_2"/>
    <property type="match status" value="1"/>
</dbReference>
<keyword evidence="2 5" id="KW-0853">WD repeat</keyword>
<feature type="compositionally biased region" description="Basic and acidic residues" evidence="6">
    <location>
        <begin position="1944"/>
        <end position="1959"/>
    </location>
</feature>
<feature type="compositionally biased region" description="Acidic residues" evidence="6">
    <location>
        <begin position="21"/>
        <end position="30"/>
    </location>
</feature>
<dbReference type="SMART" id="SM00320">
    <property type="entry name" value="WD40"/>
    <property type="match status" value="1"/>
</dbReference>
<gene>
    <name evidence="8" type="ORF">TIFTF001_012010</name>
</gene>
<protein>
    <recommendedName>
        <fullName evidence="7">RING-type domain-containing protein</fullName>
    </recommendedName>
</protein>
<dbReference type="GO" id="GO:0005770">
    <property type="term" value="C:late endosome"/>
    <property type="evidence" value="ECO:0007669"/>
    <property type="project" value="TreeGrafter"/>
</dbReference>
<keyword evidence="3" id="KW-0677">Repeat</keyword>
<dbReference type="Proteomes" id="UP001187192">
    <property type="component" value="Unassembled WGS sequence"/>
</dbReference>
<dbReference type="InterPro" id="IPR025941">
    <property type="entry name" value="Vps8_central_dom"/>
</dbReference>
<dbReference type="PANTHER" id="PTHR12616:SF8">
    <property type="entry name" value="VACUOLAR PROTEIN SORTING-ASSOCIATED PROTEIN 8 HOMOLOG"/>
    <property type="match status" value="1"/>
</dbReference>
<dbReference type="Pfam" id="PF23410">
    <property type="entry name" value="Beta-prop_VPS8"/>
    <property type="match status" value="1"/>
</dbReference>
<feature type="region of interest" description="Disordered" evidence="6">
    <location>
        <begin position="1"/>
        <end position="128"/>
    </location>
</feature>
<evidence type="ECO:0000256" key="4">
    <source>
        <dbReference type="PROSITE-ProRule" id="PRU00175"/>
    </source>
</evidence>
<name>A0AA87ZZN6_FICCA</name>
<evidence type="ECO:0000256" key="2">
    <source>
        <dbReference type="ARBA" id="ARBA00022574"/>
    </source>
</evidence>
<evidence type="ECO:0000313" key="9">
    <source>
        <dbReference type="Proteomes" id="UP001187192"/>
    </source>
</evidence>
<reference evidence="8" key="1">
    <citation type="submission" date="2023-07" db="EMBL/GenBank/DDBJ databases">
        <title>draft genome sequence of fig (Ficus carica).</title>
        <authorList>
            <person name="Takahashi T."/>
            <person name="Nishimura K."/>
        </authorList>
    </citation>
    <scope>NUCLEOTIDE SEQUENCE</scope>
</reference>
<evidence type="ECO:0000256" key="1">
    <source>
        <dbReference type="ARBA" id="ARBA00009422"/>
    </source>
</evidence>
<feature type="region of interest" description="Disordered" evidence="6">
    <location>
        <begin position="193"/>
        <end position="238"/>
    </location>
</feature>
<keyword evidence="4" id="KW-0862">Zinc</keyword>
<keyword evidence="9" id="KW-1185">Reference proteome</keyword>